<dbReference type="OrthoDB" id="2329980at2"/>
<evidence type="ECO:0000313" key="3">
    <source>
        <dbReference type="EMBL" id="GEL29164.1"/>
    </source>
</evidence>
<sequence>MKKSILLLTTVLTGLGFLGATTQAKPAQASARYYWVKSINRPSLAYHAVSQRSAYIYNATHTQKLHNLKNYPRTTWYVSKSILMRSSYTGKKGVYYYVTNAAGTASGIVWRGYLTRGINPNATSGTTPSGDNGNSNNGNSGDNSGNTNGDASNGTDTNTTNSLSQELAGFFEGTVPNSQLQQIANEYPSFVGKYSNPDIGDEAFQVMVANKYKDTQQYMTFFFIGNSGKNNKEKQQQLKSGKISFKDYVNNVVYAANGNVSFTTFKNRLIGAYAFDKSSLNYGRGVVILEYPQQDQKSSNQ</sequence>
<protein>
    <submittedName>
        <fullName evidence="3">Uncharacterized protein</fullName>
    </submittedName>
</protein>
<feature type="compositionally biased region" description="Low complexity" evidence="1">
    <location>
        <begin position="123"/>
        <end position="159"/>
    </location>
</feature>
<feature type="region of interest" description="Disordered" evidence="1">
    <location>
        <begin position="121"/>
        <end position="159"/>
    </location>
</feature>
<accession>A0A511DZB8</accession>
<comment type="caution">
    <text evidence="3">The sequence shown here is derived from an EMBL/GenBank/DDBJ whole genome shotgun (WGS) entry which is preliminary data.</text>
</comment>
<dbReference type="RefSeq" id="WP_054769620.1">
    <property type="nucleotide sequence ID" value="NZ_BJVK01000036.1"/>
</dbReference>
<proteinExistence type="predicted"/>
<evidence type="ECO:0000256" key="1">
    <source>
        <dbReference type="SAM" id="MobiDB-lite"/>
    </source>
</evidence>
<organism evidence="3 4">
    <name type="scientific">Lentilactobacillus kefiri</name>
    <name type="common">Lactobacillus kefiri</name>
    <dbReference type="NCBI Taxonomy" id="33962"/>
    <lineage>
        <taxon>Bacteria</taxon>
        <taxon>Bacillati</taxon>
        <taxon>Bacillota</taxon>
        <taxon>Bacilli</taxon>
        <taxon>Lactobacillales</taxon>
        <taxon>Lactobacillaceae</taxon>
        <taxon>Lentilactobacillus</taxon>
    </lineage>
</organism>
<feature type="signal peptide" evidence="2">
    <location>
        <begin position="1"/>
        <end position="24"/>
    </location>
</feature>
<keyword evidence="4" id="KW-1185">Reference proteome</keyword>
<dbReference type="STRING" id="1423764.FC95_GL000901"/>
<feature type="chain" id="PRO_5038830313" evidence="2">
    <location>
        <begin position="25"/>
        <end position="301"/>
    </location>
</feature>
<evidence type="ECO:0000256" key="2">
    <source>
        <dbReference type="SAM" id="SignalP"/>
    </source>
</evidence>
<gene>
    <name evidence="3" type="ORF">LKE01_19840</name>
</gene>
<name>A0A511DZB8_LENKE</name>
<dbReference type="EMBL" id="BJVK01000036">
    <property type="protein sequence ID" value="GEL29164.1"/>
    <property type="molecule type" value="Genomic_DNA"/>
</dbReference>
<keyword evidence="2" id="KW-0732">Signal</keyword>
<dbReference type="AlphaFoldDB" id="A0A511DZB8"/>
<dbReference type="GeneID" id="71566685"/>
<dbReference type="Proteomes" id="UP000321893">
    <property type="component" value="Unassembled WGS sequence"/>
</dbReference>
<evidence type="ECO:0000313" key="4">
    <source>
        <dbReference type="Proteomes" id="UP000321893"/>
    </source>
</evidence>
<reference evidence="3" key="1">
    <citation type="submission" date="2019-07" db="EMBL/GenBank/DDBJ databases">
        <title>Whole genome shotgun sequence of Lactobacillus kefiri NBRC 15888.</title>
        <authorList>
            <person name="Hosoyama A."/>
            <person name="Uohara A."/>
            <person name="Ohji S."/>
            <person name="Ichikawa N."/>
        </authorList>
    </citation>
    <scope>NUCLEOTIDE SEQUENCE [LARGE SCALE GENOMIC DNA]</scope>
    <source>
        <strain evidence="3">NBRC 15888</strain>
    </source>
</reference>